<comment type="caution">
    <text evidence="2">The sequence shown here is derived from an EMBL/GenBank/DDBJ whole genome shotgun (WGS) entry which is preliminary data.</text>
</comment>
<evidence type="ECO:0000313" key="2">
    <source>
        <dbReference type="EMBL" id="KAB2807856.1"/>
    </source>
</evidence>
<dbReference type="Proteomes" id="UP000449906">
    <property type="component" value="Unassembled WGS sequence"/>
</dbReference>
<evidence type="ECO:0008006" key="4">
    <source>
        <dbReference type="Google" id="ProtNLM"/>
    </source>
</evidence>
<name>A0A7J5DSA7_NOCSI</name>
<dbReference type="AlphaFoldDB" id="A0A7J5DSA7"/>
<accession>A0A7J5DSA7</accession>
<evidence type="ECO:0000313" key="3">
    <source>
        <dbReference type="Proteomes" id="UP000449906"/>
    </source>
</evidence>
<gene>
    <name evidence="2" type="ORF">F9L07_24530</name>
</gene>
<organism evidence="2 3">
    <name type="scientific">Nocardioides simplex</name>
    <name type="common">Arthrobacter simplex</name>
    <dbReference type="NCBI Taxonomy" id="2045"/>
    <lineage>
        <taxon>Bacteria</taxon>
        <taxon>Bacillati</taxon>
        <taxon>Actinomycetota</taxon>
        <taxon>Actinomycetes</taxon>
        <taxon>Propionibacteriales</taxon>
        <taxon>Nocardioidaceae</taxon>
        <taxon>Pimelobacter</taxon>
    </lineage>
</organism>
<reference evidence="2 3" key="1">
    <citation type="submission" date="2019-09" db="EMBL/GenBank/DDBJ databases">
        <title>Pimelobacter sp. isolated from Paulinella.</title>
        <authorList>
            <person name="Jeong S.E."/>
        </authorList>
    </citation>
    <scope>NUCLEOTIDE SEQUENCE [LARGE SCALE GENOMIC DNA]</scope>
    <source>
        <strain evidence="2 3">Pch-N</strain>
    </source>
</reference>
<feature type="region of interest" description="Disordered" evidence="1">
    <location>
        <begin position="55"/>
        <end position="86"/>
    </location>
</feature>
<protein>
    <recommendedName>
        <fullName evidence="4">DUF4209 domain-containing protein</fullName>
    </recommendedName>
</protein>
<proteinExistence type="predicted"/>
<dbReference type="RefSeq" id="WP_151582337.1">
    <property type="nucleotide sequence ID" value="NZ_WBVM01000004.1"/>
</dbReference>
<sequence>MTEGSGSGRPHDTGYVFDQAEALVVVPVLDAGFVGAGGYADAHSAVRERLAEILGRLPGSRPNDDPAPEQSEAEGEGAAGDEAPPAFGDAIFHEMDRALLYELVVPFQGPVTCDLGHFHDDGGLQVWPPRIAEVTDAVADLWEFLAGQVQGPGARARFHDLAFVRGRDRFAHAASARDAYLEFAALSPVVDMDQGHALLRAWAIDRMFRRDVELAKCREALARALETAWDAGETAAGVLLPLLGALCQTPLPAADDPVGIDALLARASGLYGLSDSVGEIADLRRARATTDEQRTEVSVWQVERMAEAARASQGMVKSIRLVEAINEARRLHLRDLEDQLTVELQAMPPSETKLEAITSTIPVSRVPYEQYFRQFTRDRDWRVGLRMFANLAPPTGDLKKLKDVLEERRLRPRISDLIAVVQLDEDRMPSWQPTTDEERYAYNLAREAGYSAAVEGTHLSDILNRLKERYGPISTNDIAAFISLDGAGNYELASVFARALQHYWNGDLEASIHIAVPRIESAVRLILRELDVAIYKVQLGARPGLYPQLGTLLDEFDDLGFDKSWVYFLRWLLNERGGKNLRNEVAHGRIRGASQSDAALVLRALLLVVRICGPGNADDISEDLFGVAPDSPAAGTMTPTGGVRRNLGDLVKNPVPNPVPYPSQVLVLANRVWLRGLAVAKGLRRRG</sequence>
<dbReference type="EMBL" id="WBVM01000004">
    <property type="protein sequence ID" value="KAB2807856.1"/>
    <property type="molecule type" value="Genomic_DNA"/>
</dbReference>
<evidence type="ECO:0000256" key="1">
    <source>
        <dbReference type="SAM" id="MobiDB-lite"/>
    </source>
</evidence>